<dbReference type="Proteomes" id="UP000076727">
    <property type="component" value="Unassembled WGS sequence"/>
</dbReference>
<evidence type="ECO:0000313" key="2">
    <source>
        <dbReference type="EMBL" id="KZT64792.1"/>
    </source>
</evidence>
<evidence type="ECO:0000313" key="3">
    <source>
        <dbReference type="Proteomes" id="UP000076727"/>
    </source>
</evidence>
<keyword evidence="3" id="KW-1185">Reference proteome</keyword>
<sequence length="115" mass="13733">MMSACMQSLHSPAGVSERPDHRCPRERNDYKAMSRQRLPRDLRYVKRRRHRDGECRAATLVYSTFHFTLYEAQDVINQRIMWITADEVSLPFTVLEYTNSRSERPEHRVFKPSFL</sequence>
<organism evidence="2 3">
    <name type="scientific">Daedalea quercina L-15889</name>
    <dbReference type="NCBI Taxonomy" id="1314783"/>
    <lineage>
        <taxon>Eukaryota</taxon>
        <taxon>Fungi</taxon>
        <taxon>Dikarya</taxon>
        <taxon>Basidiomycota</taxon>
        <taxon>Agaricomycotina</taxon>
        <taxon>Agaricomycetes</taxon>
        <taxon>Polyporales</taxon>
        <taxon>Fomitopsis</taxon>
    </lineage>
</organism>
<accession>A0A165LSC5</accession>
<gene>
    <name evidence="2" type="ORF">DAEQUDRAFT_583959</name>
</gene>
<protein>
    <submittedName>
        <fullName evidence="2">Uncharacterized protein</fullName>
    </submittedName>
</protein>
<feature type="compositionally biased region" description="Basic and acidic residues" evidence="1">
    <location>
        <begin position="17"/>
        <end position="29"/>
    </location>
</feature>
<dbReference type="EMBL" id="KV429119">
    <property type="protein sequence ID" value="KZT64792.1"/>
    <property type="molecule type" value="Genomic_DNA"/>
</dbReference>
<evidence type="ECO:0000256" key="1">
    <source>
        <dbReference type="SAM" id="MobiDB-lite"/>
    </source>
</evidence>
<proteinExistence type="predicted"/>
<feature type="compositionally biased region" description="Polar residues" evidence="1">
    <location>
        <begin position="1"/>
        <end position="10"/>
    </location>
</feature>
<dbReference type="AlphaFoldDB" id="A0A165LSC5"/>
<name>A0A165LSC5_9APHY</name>
<reference evidence="2 3" key="1">
    <citation type="journal article" date="2016" name="Mol. Biol. Evol.">
        <title>Comparative Genomics of Early-Diverging Mushroom-Forming Fungi Provides Insights into the Origins of Lignocellulose Decay Capabilities.</title>
        <authorList>
            <person name="Nagy L.G."/>
            <person name="Riley R."/>
            <person name="Tritt A."/>
            <person name="Adam C."/>
            <person name="Daum C."/>
            <person name="Floudas D."/>
            <person name="Sun H."/>
            <person name="Yadav J.S."/>
            <person name="Pangilinan J."/>
            <person name="Larsson K.H."/>
            <person name="Matsuura K."/>
            <person name="Barry K."/>
            <person name="Labutti K."/>
            <person name="Kuo R."/>
            <person name="Ohm R.A."/>
            <person name="Bhattacharya S.S."/>
            <person name="Shirouzu T."/>
            <person name="Yoshinaga Y."/>
            <person name="Martin F.M."/>
            <person name="Grigoriev I.V."/>
            <person name="Hibbett D.S."/>
        </authorList>
    </citation>
    <scope>NUCLEOTIDE SEQUENCE [LARGE SCALE GENOMIC DNA]</scope>
    <source>
        <strain evidence="2 3">L-15889</strain>
    </source>
</reference>
<feature type="region of interest" description="Disordered" evidence="1">
    <location>
        <begin position="1"/>
        <end position="29"/>
    </location>
</feature>